<evidence type="ECO:0008006" key="4">
    <source>
        <dbReference type="Google" id="ProtNLM"/>
    </source>
</evidence>
<keyword evidence="3" id="KW-1185">Reference proteome</keyword>
<dbReference type="AlphaFoldDB" id="A0A166Z0V7"/>
<reference evidence="2 3" key="1">
    <citation type="submission" date="2015-06" db="EMBL/GenBank/DDBJ databases">
        <title>Survival trade-offs in plant roots during colonization by closely related pathogenic and mutualistic fungi.</title>
        <authorList>
            <person name="Hacquard S."/>
            <person name="Kracher B."/>
            <person name="Hiruma K."/>
            <person name="Weinman A."/>
            <person name="Muench P."/>
            <person name="Garrido Oter R."/>
            <person name="Ver Loren van Themaat E."/>
            <person name="Dallerey J.-F."/>
            <person name="Damm U."/>
            <person name="Henrissat B."/>
            <person name="Lespinet O."/>
            <person name="Thon M."/>
            <person name="Kemen E."/>
            <person name="McHardy A.C."/>
            <person name="Schulze-Lefert P."/>
            <person name="O'Connell R.J."/>
        </authorList>
    </citation>
    <scope>NUCLEOTIDE SEQUENCE [LARGE SCALE GENOMIC DNA]</scope>
    <source>
        <strain evidence="2 3">0861</strain>
    </source>
</reference>
<feature type="compositionally biased region" description="Acidic residues" evidence="1">
    <location>
        <begin position="286"/>
        <end position="299"/>
    </location>
</feature>
<feature type="compositionally biased region" description="Polar residues" evidence="1">
    <location>
        <begin position="261"/>
        <end position="284"/>
    </location>
</feature>
<evidence type="ECO:0000313" key="2">
    <source>
        <dbReference type="EMBL" id="KZL78284.1"/>
    </source>
</evidence>
<protein>
    <recommendedName>
        <fullName evidence="4">C2H2-type domain-containing protein</fullName>
    </recommendedName>
</protein>
<dbReference type="EMBL" id="LFIV01000003">
    <property type="protein sequence ID" value="KZL78284.1"/>
    <property type="molecule type" value="Genomic_DNA"/>
</dbReference>
<name>A0A166Z0V7_9PEZI</name>
<dbReference type="STRING" id="708197.A0A166Z0V7"/>
<evidence type="ECO:0000256" key="1">
    <source>
        <dbReference type="SAM" id="MobiDB-lite"/>
    </source>
</evidence>
<gene>
    <name evidence="2" type="ORF">CT0861_06749</name>
</gene>
<sequence>LCPDLDYTGTFPFLFNDPLGSASTLSLEQRPSCSPTHVLFPASNLLLDLSNINTTHSTYHYSKLCATRFQENRRPSSTGLCVQFPALLAMAFNINSLLNPEGSINQEAEVRKILSKAYADCDRTLPKQNPKEGALAYFSDVLIHITEVLYKNFTDELLDDDRLNSTGHNIVDQAYRANGFNDMSILEFHTRKRKMLRSMKEAVDANTISLKTIRECASPVQEKRSSEPGQQTFFSESSSRSSFSYSASSSGAIFSAVASQASASDGSHTYRQSDQYRRSTTPASPQEDDDGNEDIDDNDTMMGDDSTDGARVGANVDMDSLRHRGKGHYICPHWQTCQKGGQDHKGGPKIFYRNCMYRQHLQKHSKPHKCMLPGCPNKDGFARKDQLVRHQANVKHDQPLPLPGPRR</sequence>
<feature type="region of interest" description="Disordered" evidence="1">
    <location>
        <begin position="261"/>
        <end position="312"/>
    </location>
</feature>
<comment type="caution">
    <text evidence="2">The sequence shown here is derived from an EMBL/GenBank/DDBJ whole genome shotgun (WGS) entry which is preliminary data.</text>
</comment>
<dbReference type="Proteomes" id="UP000076552">
    <property type="component" value="Unassembled WGS sequence"/>
</dbReference>
<proteinExistence type="predicted"/>
<feature type="non-terminal residue" evidence="2">
    <location>
        <position position="1"/>
    </location>
</feature>
<feature type="region of interest" description="Disordered" evidence="1">
    <location>
        <begin position="218"/>
        <end position="238"/>
    </location>
</feature>
<evidence type="ECO:0000313" key="3">
    <source>
        <dbReference type="Proteomes" id="UP000076552"/>
    </source>
</evidence>
<organism evidence="2 3">
    <name type="scientific">Colletotrichum tofieldiae</name>
    <dbReference type="NCBI Taxonomy" id="708197"/>
    <lineage>
        <taxon>Eukaryota</taxon>
        <taxon>Fungi</taxon>
        <taxon>Dikarya</taxon>
        <taxon>Ascomycota</taxon>
        <taxon>Pezizomycotina</taxon>
        <taxon>Sordariomycetes</taxon>
        <taxon>Hypocreomycetidae</taxon>
        <taxon>Glomerellales</taxon>
        <taxon>Glomerellaceae</taxon>
        <taxon>Colletotrichum</taxon>
        <taxon>Colletotrichum spaethianum species complex</taxon>
    </lineage>
</organism>
<accession>A0A166Z0V7</accession>